<dbReference type="GO" id="GO:0016020">
    <property type="term" value="C:membrane"/>
    <property type="evidence" value="ECO:0007669"/>
    <property type="project" value="UniProtKB-SubCell"/>
</dbReference>
<keyword evidence="4" id="KW-0406">Ion transport</keyword>
<dbReference type="EMBL" id="OA883175">
    <property type="protein sequence ID" value="CAD7278167.1"/>
    <property type="molecule type" value="Genomic_DNA"/>
</dbReference>
<accession>A0A7R9BQ76</accession>
<feature type="transmembrane region" description="Helical" evidence="4">
    <location>
        <begin position="131"/>
        <end position="150"/>
    </location>
</feature>
<keyword evidence="4" id="KW-0187">Copper transport</keyword>
<evidence type="ECO:0000256" key="3">
    <source>
        <dbReference type="ARBA" id="ARBA00023136"/>
    </source>
</evidence>
<dbReference type="InterPro" id="IPR007274">
    <property type="entry name" value="Cop_transporter"/>
</dbReference>
<evidence type="ECO:0000313" key="5">
    <source>
        <dbReference type="EMBL" id="CAD7278167.1"/>
    </source>
</evidence>
<keyword evidence="6" id="KW-1185">Reference proteome</keyword>
<dbReference type="Pfam" id="PF04145">
    <property type="entry name" value="Ctr"/>
    <property type="match status" value="1"/>
</dbReference>
<evidence type="ECO:0000256" key="1">
    <source>
        <dbReference type="ARBA" id="ARBA00022692"/>
    </source>
</evidence>
<dbReference type="PANTHER" id="PTHR12483:SF115">
    <property type="entry name" value="COPPER TRANSPORT PROTEIN"/>
    <property type="match status" value="1"/>
</dbReference>
<gene>
    <name evidence="5" type="ORF">NMOB1V02_LOCUS5878</name>
</gene>
<dbReference type="OrthoDB" id="161814at2759"/>
<dbReference type="GO" id="GO:0005375">
    <property type="term" value="F:copper ion transmembrane transporter activity"/>
    <property type="evidence" value="ECO:0007669"/>
    <property type="project" value="UniProtKB-UniRule"/>
</dbReference>
<evidence type="ECO:0000256" key="2">
    <source>
        <dbReference type="ARBA" id="ARBA00022989"/>
    </source>
</evidence>
<name>A0A7R9BQ76_9CRUS</name>
<evidence type="ECO:0000313" key="6">
    <source>
        <dbReference type="Proteomes" id="UP000678499"/>
    </source>
</evidence>
<comment type="subcellular location">
    <subcellularLocation>
        <location evidence="4">Membrane</location>
        <topology evidence="4">Multi-pass membrane protein</topology>
    </subcellularLocation>
</comment>
<protein>
    <recommendedName>
        <fullName evidence="4">Copper transport protein</fullName>
    </recommendedName>
</protein>
<sequence>MNHEEIRAMGGMGHMMKMYFHGGFTEVILFDNWRISSLGGLIWSMVIIFFLAVSYEGLKFIRDLIFKKSISHQLLVIRGDAGLGQHPETRLKESKGLWLKQVMTPMHLVQSILHMVQFVISYWLMLIFMTYNVWLCLAVTIGAGVGYFLFGSQRSLDVSDHCG</sequence>
<comment type="similarity">
    <text evidence="4">Belongs to the copper transporter (Ctr) (TC 1.A.56) family. SLC31A subfamily.</text>
</comment>
<dbReference type="EMBL" id="CAJPEX010001138">
    <property type="protein sequence ID" value="CAG0918319.1"/>
    <property type="molecule type" value="Genomic_DNA"/>
</dbReference>
<dbReference type="AlphaFoldDB" id="A0A7R9BQ76"/>
<dbReference type="PANTHER" id="PTHR12483">
    <property type="entry name" value="SOLUTE CARRIER FAMILY 31 COPPER TRANSPORTERS"/>
    <property type="match status" value="1"/>
</dbReference>
<keyword evidence="2 4" id="KW-1133">Transmembrane helix</keyword>
<keyword evidence="4" id="KW-0813">Transport</keyword>
<feature type="transmembrane region" description="Helical" evidence="4">
    <location>
        <begin position="108"/>
        <end position="125"/>
    </location>
</feature>
<evidence type="ECO:0000256" key="4">
    <source>
        <dbReference type="RuleBase" id="RU367022"/>
    </source>
</evidence>
<reference evidence="5" key="1">
    <citation type="submission" date="2020-11" db="EMBL/GenBank/DDBJ databases">
        <authorList>
            <person name="Tran Van P."/>
        </authorList>
    </citation>
    <scope>NUCLEOTIDE SEQUENCE</scope>
</reference>
<keyword evidence="3 4" id="KW-0472">Membrane</keyword>
<keyword evidence="1 4" id="KW-0812">Transmembrane</keyword>
<keyword evidence="4" id="KW-0186">Copper</keyword>
<dbReference type="Proteomes" id="UP000678499">
    <property type="component" value="Unassembled WGS sequence"/>
</dbReference>
<feature type="transmembrane region" description="Helical" evidence="4">
    <location>
        <begin position="40"/>
        <end position="58"/>
    </location>
</feature>
<proteinExistence type="inferred from homology"/>
<organism evidence="5">
    <name type="scientific">Notodromas monacha</name>
    <dbReference type="NCBI Taxonomy" id="399045"/>
    <lineage>
        <taxon>Eukaryota</taxon>
        <taxon>Metazoa</taxon>
        <taxon>Ecdysozoa</taxon>
        <taxon>Arthropoda</taxon>
        <taxon>Crustacea</taxon>
        <taxon>Oligostraca</taxon>
        <taxon>Ostracoda</taxon>
        <taxon>Podocopa</taxon>
        <taxon>Podocopida</taxon>
        <taxon>Cypridocopina</taxon>
        <taxon>Cypridoidea</taxon>
        <taxon>Cyprididae</taxon>
        <taxon>Notodromas</taxon>
    </lineage>
</organism>